<gene>
    <name evidence="3" type="ORF">SCV_009</name>
</gene>
<name>A0A1Q3DKY3_9VIRU</name>
<organism evidence="3">
    <name type="scientific">Chionoecetes opilio bacilliform virus</name>
    <dbReference type="NCBI Taxonomy" id="1825681"/>
    <lineage>
        <taxon>Viruses</taxon>
        <taxon>Viruses incertae sedis</taxon>
        <taxon>Naldaviricetes</taxon>
        <taxon>Nimaviridae</taxon>
    </lineage>
</organism>
<comment type="caution">
    <text evidence="3">The sequence shown here is derived from an EMBL/GenBank/DDBJ whole genome shotgun (WGS) entry which is preliminary data.</text>
</comment>
<protein>
    <recommendedName>
        <fullName evidence="2">C2H2-type domain-containing protein</fullName>
    </recommendedName>
</protein>
<dbReference type="PROSITE" id="PS00028">
    <property type="entry name" value="ZINC_FINGER_C2H2_1"/>
    <property type="match status" value="1"/>
</dbReference>
<feature type="domain" description="C2H2-type" evidence="2">
    <location>
        <begin position="651"/>
        <end position="674"/>
    </location>
</feature>
<evidence type="ECO:0000313" key="3">
    <source>
        <dbReference type="EMBL" id="GAV93134.1"/>
    </source>
</evidence>
<feature type="region of interest" description="Disordered" evidence="1">
    <location>
        <begin position="589"/>
        <end position="615"/>
    </location>
</feature>
<evidence type="ECO:0000259" key="2">
    <source>
        <dbReference type="PROSITE" id="PS00028"/>
    </source>
</evidence>
<sequence>MKRRLYHILSYRSQQQQQQPPIEEPKGSIGIFEAAQNNNVLSETNACALVGCHKARVLMMSLRAVINDTVGKRYDGCVFDNRSMRYHAGSSKGYLLDDKLDLYSVHGQTKSVTNRQMENETSLFIRCAEHYIRGGDRSGRIFFTDWIPVVCLMDLSSVTSSNKYLSTTLTSHVRTDLVNPKTPKPLKNISPYNRKPLGKESKFTACFLANPFGAVRWIARRAANARVCLTNAGVALISRRLAQTDRSETIEDLIIKGTITSFKLASNNSCVSVDNNRFFLIDGNYLMGGRLEERNLMTDIFMRCKMKSEKHTVYNSLFSSNTLSAFLATAVEGTTHSQGLALLEHTSSMKNMEVSNRKHKNFWSMAEGDHEEIQQQHRHAVIPRETCELTPPSIYTGDDDYIILRMIYEIAKSAHFIRHSPVSVEEENIDSLTNDPVDTDTTKAALFAMYKCYIECVDQVTGMPRKHAVHLLRSLLNFGGFSNAIATGDGEKSHHLLYSMNMVALNMASKAMIMLVGPSGNNLKTTLVEVLKSCWFELVADLSIGSLNSSNDSTSSTQANLAYISGKKTILVIDEVGYQGAAPVMFGKNSEGAKKDEQNDNVTPGTQKKEESSYGDLSEINASIGLSKSHDSVAVWDKINGSMTASKLKICAQECDEVMEARALAADHNNHSSHTGVKRKRSEVVADEIQQQHVPLKPTTSSHRLLNKDTPMRINAFASTVMWWNCMVGTVMHTLDNGKKTCCNLFLNNEKPFSYKKNIHLSSWVSSMDVHEINEVRGANGIFSRDQVQDALHTSLGNYADKFNVDDHVAMIMLENEGQEVDRASNFMKEVNNMCTSLVTNDSMLKWLVISSVRKDNPYPVLTSVPSSAKYTELLIHISENSSRETIKENHNVLLKDCTRMRTNNMMEKANKNNHHAGFLYMFHAVYSGTLSSPQSSSSKDYQPVEQQIDDTLMGPVLSRINPRNIEQHTSRSDKLSSIIFCGDLVNEVDEDPSNRRNHYEFDSELLKIMENPKCRSFPKVSIDGSCVLPADPDQCTLVLQAIKRNIVDSMKTQDTGTFVAKYIEHCQANPVAVITEPLSIGNMFGAMLENCKTPGSSGSGTNPLTPKSRELYNALKKYKSDGRTTAVSAVASAVASKTDVNSAVTTHMYPGQFDSNMLKKITTKHASSSIRALHCKPVVTSITMTPIMTSNSFLFKFFVDTPLLKRMITFPCNTQFMFPIQNENVDNFIELVDNGMKVVHTLLLLERTNTWGDHNSVQKMANKWLHSWNESVHRGLEHNEYVNDLSAVAALLPARAIEMLVKNSVLEHRDVTSMVKTEESGNTFMHVFTMLTLCSRNEKASYGDDAQHEDEIDDVFLNPTGVAGTKRKRGVLTKPLSFVTRRILKERRKEEKTGKHLQMCNINPKSLSTLTMAVNRCRQGSWPKINAVLNCIVFVDTPFVKTSMLYGDGCNLAMRVPGEKGMHPDLDLGWCIGLRLPNPDMNVKGYDDSNFLGAGVAIMKQTCDVWGTSDIRNIMYSCHHLHMLFELVLQFTHPKRKLPGLSSTKRKNEAGVDYVTVLFTFAIYFCMMKRLKRYPVFETERKKPRLLTSTVNEKDSLITPMEIPMFMSMIVNKPISSMRLSTNLSNMNKAAVRSHTHLVRCIVSRMGHKLNPAYLCDNCAKSN</sequence>
<evidence type="ECO:0000256" key="1">
    <source>
        <dbReference type="SAM" id="MobiDB-lite"/>
    </source>
</evidence>
<reference evidence="3" key="1">
    <citation type="submission" date="2017-01" db="EMBL/GenBank/DDBJ databases">
        <title>Draft genome sequence of uncultured bacilliform virus purified from snow crab.</title>
        <authorList>
            <person name="Takano T."/>
        </authorList>
    </citation>
    <scope>NUCLEOTIDE SEQUENCE</scope>
    <source>
        <strain evidence="3">Isolate_1</strain>
    </source>
</reference>
<dbReference type="InterPro" id="IPR013087">
    <property type="entry name" value="Znf_C2H2_type"/>
</dbReference>
<dbReference type="EMBL" id="BDLS01000001">
    <property type="protein sequence ID" value="GAV93134.1"/>
    <property type="molecule type" value="Genomic_DNA"/>
</dbReference>
<accession>A0A1Q3DKY3</accession>
<proteinExistence type="predicted"/>